<dbReference type="CDD" id="cd22160">
    <property type="entry name" value="F-box_AtFBL13-like"/>
    <property type="match status" value="1"/>
</dbReference>
<name>A0A3L6PM70_PANMI</name>
<dbReference type="EMBL" id="PQIB02000017">
    <property type="protein sequence ID" value="RLM58890.1"/>
    <property type="molecule type" value="Genomic_DNA"/>
</dbReference>
<dbReference type="SUPFAM" id="SSF81383">
    <property type="entry name" value="F-box domain"/>
    <property type="match status" value="1"/>
</dbReference>
<comment type="caution">
    <text evidence="2">The sequence shown here is derived from an EMBL/GenBank/DDBJ whole genome shotgun (WGS) entry which is preliminary data.</text>
</comment>
<dbReference type="Gene3D" id="1.20.1280.50">
    <property type="match status" value="1"/>
</dbReference>
<dbReference type="PANTHER" id="PTHR34223">
    <property type="entry name" value="OS11G0201299 PROTEIN"/>
    <property type="match status" value="1"/>
</dbReference>
<dbReference type="Proteomes" id="UP000275267">
    <property type="component" value="Unassembled WGS sequence"/>
</dbReference>
<keyword evidence="3" id="KW-1185">Reference proteome</keyword>
<evidence type="ECO:0000313" key="2">
    <source>
        <dbReference type="EMBL" id="RLM58890.1"/>
    </source>
</evidence>
<dbReference type="AlphaFoldDB" id="A0A3L6PM70"/>
<dbReference type="STRING" id="4540.A0A3L6PM70"/>
<organism evidence="2 3">
    <name type="scientific">Panicum miliaceum</name>
    <name type="common">Proso millet</name>
    <name type="synonym">Broomcorn millet</name>
    <dbReference type="NCBI Taxonomy" id="4540"/>
    <lineage>
        <taxon>Eukaryota</taxon>
        <taxon>Viridiplantae</taxon>
        <taxon>Streptophyta</taxon>
        <taxon>Embryophyta</taxon>
        <taxon>Tracheophyta</taxon>
        <taxon>Spermatophyta</taxon>
        <taxon>Magnoliopsida</taxon>
        <taxon>Liliopsida</taxon>
        <taxon>Poales</taxon>
        <taxon>Poaceae</taxon>
        <taxon>PACMAD clade</taxon>
        <taxon>Panicoideae</taxon>
        <taxon>Panicodae</taxon>
        <taxon>Paniceae</taxon>
        <taxon>Panicinae</taxon>
        <taxon>Panicum</taxon>
        <taxon>Panicum sect. Panicum</taxon>
    </lineage>
</organism>
<dbReference type="InterPro" id="IPR053781">
    <property type="entry name" value="F-box_AtFBL13-like"/>
</dbReference>
<evidence type="ECO:0000313" key="3">
    <source>
        <dbReference type="Proteomes" id="UP000275267"/>
    </source>
</evidence>
<gene>
    <name evidence="2" type="ORF">C2845_PM18G01570</name>
</gene>
<dbReference type="Gene3D" id="3.80.10.10">
    <property type="entry name" value="Ribonuclease Inhibitor"/>
    <property type="match status" value="1"/>
</dbReference>
<dbReference type="SUPFAM" id="SSF52047">
    <property type="entry name" value="RNI-like"/>
    <property type="match status" value="1"/>
</dbReference>
<feature type="domain" description="F-box" evidence="1">
    <location>
        <begin position="8"/>
        <end position="44"/>
    </location>
</feature>
<dbReference type="InterPro" id="IPR032675">
    <property type="entry name" value="LRR_dom_sf"/>
</dbReference>
<evidence type="ECO:0000259" key="1">
    <source>
        <dbReference type="Pfam" id="PF00646"/>
    </source>
</evidence>
<dbReference type="InterPro" id="IPR036047">
    <property type="entry name" value="F-box-like_dom_sf"/>
</dbReference>
<dbReference type="PANTHER" id="PTHR34223:SF47">
    <property type="entry name" value="OS11G0207800 PROTEIN"/>
    <property type="match status" value="1"/>
</dbReference>
<dbReference type="Pfam" id="PF00646">
    <property type="entry name" value="F-box"/>
    <property type="match status" value="1"/>
</dbReference>
<sequence length="461" mass="52350">MASGADRISDLPEGVLHHILSLLPAQDAVRTCVLAQSWRHHWRSAPAVRFAGCTGWAGGVYTFGPFVDGLLRARRGGAPLDSCDFDLDVDLDLGRYDVPKMERHVNGWIRRALRRQVRDLRFRVSVTPRLPCALEDRPLASEHLTRLELVGVKGNAGVLDFSCCPALEDLRMEDCDVGSTEMHSPSLKRLKIRYCLFYCNFRTGMSFPSLVSFEFITNAGRVPMLESMPSLETATVRFDHFYDDRCSNGRLDDCGDASCYGCYYYYAPDDYDCVFLEGLAEVTDLTLSAYPDLYVFTRDLEWCPAFSKLKTLVLSKWFVSDELSALIWFLHNAPLLEKLTLKPSKVRSNLMKTVESYKSLEQSIAASHLQIVEIICKDVDEILLKILKVLKANGIPQEKIRIQCSALLVPVQNPLLISQLTYQRNKFFSKTSYVSSIHLILWYFDNVSCWNKGSSYFTDTF</sequence>
<dbReference type="OrthoDB" id="680662at2759"/>
<dbReference type="InterPro" id="IPR001810">
    <property type="entry name" value="F-box_dom"/>
</dbReference>
<accession>A0A3L6PM70</accession>
<protein>
    <submittedName>
        <fullName evidence="2">F-box/LRR-repeat protein</fullName>
    </submittedName>
</protein>
<reference evidence="3" key="1">
    <citation type="journal article" date="2019" name="Nat. Commun.">
        <title>The genome of broomcorn millet.</title>
        <authorList>
            <person name="Zou C."/>
            <person name="Miki D."/>
            <person name="Li D."/>
            <person name="Tang Q."/>
            <person name="Xiao L."/>
            <person name="Rajput S."/>
            <person name="Deng P."/>
            <person name="Jia W."/>
            <person name="Huang R."/>
            <person name="Zhang M."/>
            <person name="Sun Y."/>
            <person name="Hu J."/>
            <person name="Fu X."/>
            <person name="Schnable P.S."/>
            <person name="Li F."/>
            <person name="Zhang H."/>
            <person name="Feng B."/>
            <person name="Zhu X."/>
            <person name="Liu R."/>
            <person name="Schnable J.C."/>
            <person name="Zhu J.-K."/>
            <person name="Zhang H."/>
        </authorList>
    </citation>
    <scope>NUCLEOTIDE SEQUENCE [LARGE SCALE GENOMIC DNA]</scope>
</reference>
<dbReference type="InterPro" id="IPR053197">
    <property type="entry name" value="F-box_SCFL_complex_component"/>
</dbReference>
<proteinExistence type="predicted"/>